<keyword evidence="2 6" id="KW-0963">Cytoplasm</keyword>
<dbReference type="PIRSF" id="PIRSF001357">
    <property type="entry name" value="DeoC"/>
    <property type="match status" value="1"/>
</dbReference>
<dbReference type="InterPro" id="IPR028581">
    <property type="entry name" value="DeoC_typeI"/>
</dbReference>
<dbReference type="Gene3D" id="3.20.20.70">
    <property type="entry name" value="Aldolase class I"/>
    <property type="match status" value="1"/>
</dbReference>
<dbReference type="SUPFAM" id="SSF51569">
    <property type="entry name" value="Aldolase"/>
    <property type="match status" value="1"/>
</dbReference>
<dbReference type="CDD" id="cd00959">
    <property type="entry name" value="DeoC"/>
    <property type="match status" value="1"/>
</dbReference>
<keyword evidence="3 6" id="KW-0456">Lyase</keyword>
<reference evidence="8" key="1">
    <citation type="journal article" date="2019" name="Int. J. Syst. Evol. Microbiol.">
        <title>The Global Catalogue of Microorganisms (GCM) 10K type strain sequencing project: providing services to taxonomists for standard genome sequencing and annotation.</title>
        <authorList>
            <consortium name="The Broad Institute Genomics Platform"/>
            <consortium name="The Broad Institute Genome Sequencing Center for Infectious Disease"/>
            <person name="Wu L."/>
            <person name="Ma J."/>
        </authorList>
    </citation>
    <scope>NUCLEOTIDE SEQUENCE [LARGE SCALE GENOMIC DNA]</scope>
    <source>
        <strain evidence="8">CECT 8979</strain>
    </source>
</reference>
<dbReference type="EC" id="4.1.2.4" evidence="6"/>
<evidence type="ECO:0000256" key="6">
    <source>
        <dbReference type="HAMAP-Rule" id="MF_00114"/>
    </source>
</evidence>
<gene>
    <name evidence="6 7" type="primary">deoC</name>
    <name evidence="7" type="ORF">ACFOSX_00780</name>
</gene>
<dbReference type="PANTHER" id="PTHR10889:SF1">
    <property type="entry name" value="DEOXYRIBOSE-PHOSPHATE ALDOLASE"/>
    <property type="match status" value="1"/>
</dbReference>
<dbReference type="HAMAP" id="MF_00114">
    <property type="entry name" value="DeoC_type1"/>
    <property type="match status" value="1"/>
</dbReference>
<evidence type="ECO:0000256" key="2">
    <source>
        <dbReference type="ARBA" id="ARBA00022490"/>
    </source>
</evidence>
<comment type="subcellular location">
    <subcellularLocation>
        <location evidence="6">Cytoplasm</location>
    </subcellularLocation>
</comment>
<comment type="caution">
    <text evidence="7">The sequence shown here is derived from an EMBL/GenBank/DDBJ whole genome shotgun (WGS) entry which is preliminary data.</text>
</comment>
<dbReference type="NCBIfam" id="TIGR00126">
    <property type="entry name" value="deoC"/>
    <property type="match status" value="1"/>
</dbReference>
<comment type="catalytic activity">
    <reaction evidence="5 6">
        <text>2-deoxy-D-ribose 5-phosphate = D-glyceraldehyde 3-phosphate + acetaldehyde</text>
        <dbReference type="Rhea" id="RHEA:12821"/>
        <dbReference type="ChEBI" id="CHEBI:15343"/>
        <dbReference type="ChEBI" id="CHEBI:59776"/>
        <dbReference type="ChEBI" id="CHEBI:62877"/>
        <dbReference type="EC" id="4.1.2.4"/>
    </reaction>
</comment>
<evidence type="ECO:0000256" key="5">
    <source>
        <dbReference type="ARBA" id="ARBA00048791"/>
    </source>
</evidence>
<feature type="active site" description="Proton donor/acceptor" evidence="6">
    <location>
        <position position="180"/>
    </location>
</feature>
<feature type="active site" description="Schiff-base intermediate with acetaldehyde" evidence="6">
    <location>
        <position position="151"/>
    </location>
</feature>
<dbReference type="GO" id="GO:0004139">
    <property type="term" value="F:deoxyribose-phosphate aldolase activity"/>
    <property type="evidence" value="ECO:0007669"/>
    <property type="project" value="UniProtKB-EC"/>
</dbReference>
<dbReference type="InterPro" id="IPR011343">
    <property type="entry name" value="DeoC"/>
</dbReference>
<accession>A0ABV8AGF0</accession>
<dbReference type="InterPro" id="IPR013785">
    <property type="entry name" value="Aldolase_TIM"/>
</dbReference>
<protein>
    <recommendedName>
        <fullName evidence="6">Deoxyribose-phosphate aldolase</fullName>
        <shortName evidence="6">DERA</shortName>
        <ecNumber evidence="6">4.1.2.4</ecNumber>
    </recommendedName>
    <alternativeName>
        <fullName evidence="6">2-deoxy-D-ribose 5-phosphate aldolase</fullName>
    </alternativeName>
    <alternativeName>
        <fullName evidence="6">Phosphodeoxyriboaldolase</fullName>
        <shortName evidence="6">Deoxyriboaldolase</shortName>
    </alternativeName>
</protein>
<dbReference type="Proteomes" id="UP001595812">
    <property type="component" value="Unassembled WGS sequence"/>
</dbReference>
<evidence type="ECO:0000256" key="3">
    <source>
        <dbReference type="ARBA" id="ARBA00023239"/>
    </source>
</evidence>
<comment type="function">
    <text evidence="6">Catalyzes a reversible aldol reaction between acetaldehyde and D-glyceraldehyde 3-phosphate to generate 2-deoxy-D-ribose 5-phosphate.</text>
</comment>
<dbReference type="RefSeq" id="WP_386096029.1">
    <property type="nucleotide sequence ID" value="NZ_JBHSAT010000002.1"/>
</dbReference>
<dbReference type="EMBL" id="JBHSAT010000002">
    <property type="protein sequence ID" value="MFC3875751.1"/>
    <property type="molecule type" value="Genomic_DNA"/>
</dbReference>
<evidence type="ECO:0000256" key="1">
    <source>
        <dbReference type="ARBA" id="ARBA00010936"/>
    </source>
</evidence>
<evidence type="ECO:0000256" key="4">
    <source>
        <dbReference type="ARBA" id="ARBA00023270"/>
    </source>
</evidence>
<comment type="pathway">
    <text evidence="6">Carbohydrate degradation; 2-deoxy-D-ribose 1-phosphate degradation; D-glyceraldehyde 3-phosphate and acetaldehyde from 2-deoxy-alpha-D-ribose 1-phosphate: step 2/2.</text>
</comment>
<dbReference type="Pfam" id="PF01791">
    <property type="entry name" value="DeoC"/>
    <property type="match status" value="1"/>
</dbReference>
<proteinExistence type="inferred from homology"/>
<sequence length="219" mass="23726">MELNSYIDHSYLKADATERDIIQLCEEALNNHFYSVCVNGCYVPIAHQITKRSDVKVCAVVGFPFGAMSTEAKVAEAKYAIQQGASEIDMVMNIGMLKSKNHVAVLRDITEVKRAIGNTPLKVIIEISELSKNEIVKACEICLDGKADYVKTSTGFAEGGATFTAVKIIKKTLKDRAKIKASGGIRDAETAMKFIDLGVDRIGTSSSVSICKSKLSIPA</sequence>
<comment type="similarity">
    <text evidence="1 6">Belongs to the DeoC/FbaB aldolase family. DeoC type 1 subfamily.</text>
</comment>
<keyword evidence="4 6" id="KW-0704">Schiff base</keyword>
<dbReference type="InterPro" id="IPR002915">
    <property type="entry name" value="DeoC/FbaB/LacD_aldolase"/>
</dbReference>
<dbReference type="SMART" id="SM01133">
    <property type="entry name" value="DeoC"/>
    <property type="match status" value="1"/>
</dbReference>
<keyword evidence="8" id="KW-1185">Reference proteome</keyword>
<evidence type="ECO:0000313" key="7">
    <source>
        <dbReference type="EMBL" id="MFC3875751.1"/>
    </source>
</evidence>
<name>A0ABV8AGF0_9FLAO</name>
<organism evidence="7 8">
    <name type="scientific">Winogradskyella maritima</name>
    <dbReference type="NCBI Taxonomy" id="1517766"/>
    <lineage>
        <taxon>Bacteria</taxon>
        <taxon>Pseudomonadati</taxon>
        <taxon>Bacteroidota</taxon>
        <taxon>Flavobacteriia</taxon>
        <taxon>Flavobacteriales</taxon>
        <taxon>Flavobacteriaceae</taxon>
        <taxon>Winogradskyella</taxon>
    </lineage>
</organism>
<dbReference type="PANTHER" id="PTHR10889">
    <property type="entry name" value="DEOXYRIBOSE-PHOSPHATE ALDOLASE"/>
    <property type="match status" value="1"/>
</dbReference>
<evidence type="ECO:0000313" key="8">
    <source>
        <dbReference type="Proteomes" id="UP001595812"/>
    </source>
</evidence>
<feature type="active site" description="Proton donor/acceptor" evidence="6">
    <location>
        <position position="89"/>
    </location>
</feature>